<protein>
    <submittedName>
        <fullName evidence="2">Uncharacterized protein</fullName>
    </submittedName>
</protein>
<dbReference type="EMBL" id="JATAAI010000006">
    <property type="protein sequence ID" value="KAK1745198.1"/>
    <property type="molecule type" value="Genomic_DNA"/>
</dbReference>
<accession>A0AAD9DGX1</accession>
<reference evidence="2" key="1">
    <citation type="submission" date="2023-06" db="EMBL/GenBank/DDBJ databases">
        <title>Survivors Of The Sea: Transcriptome response of Skeletonema marinoi to long-term dormancy.</title>
        <authorList>
            <person name="Pinder M.I.M."/>
            <person name="Kourtchenko O."/>
            <person name="Robertson E.K."/>
            <person name="Larsson T."/>
            <person name="Maumus F."/>
            <person name="Osuna-Cruz C.M."/>
            <person name="Vancaester E."/>
            <person name="Stenow R."/>
            <person name="Vandepoele K."/>
            <person name="Ploug H."/>
            <person name="Bruchert V."/>
            <person name="Godhe A."/>
            <person name="Topel M."/>
        </authorList>
    </citation>
    <scope>NUCLEOTIDE SEQUENCE</scope>
    <source>
        <strain evidence="2">R05AC</strain>
    </source>
</reference>
<keyword evidence="3" id="KW-1185">Reference proteome</keyword>
<dbReference type="AlphaFoldDB" id="A0AAD9DGX1"/>
<feature type="compositionally biased region" description="Acidic residues" evidence="1">
    <location>
        <begin position="27"/>
        <end position="37"/>
    </location>
</feature>
<feature type="compositionally biased region" description="Polar residues" evidence="1">
    <location>
        <begin position="42"/>
        <end position="52"/>
    </location>
</feature>
<comment type="caution">
    <text evidence="2">The sequence shown here is derived from an EMBL/GenBank/DDBJ whole genome shotgun (WGS) entry which is preliminary data.</text>
</comment>
<proteinExistence type="predicted"/>
<name>A0AAD9DGX1_9STRA</name>
<dbReference type="Proteomes" id="UP001224775">
    <property type="component" value="Unassembled WGS sequence"/>
</dbReference>
<gene>
    <name evidence="2" type="ORF">QTG54_004489</name>
</gene>
<feature type="compositionally biased region" description="Low complexity" evidence="1">
    <location>
        <begin position="77"/>
        <end position="93"/>
    </location>
</feature>
<evidence type="ECO:0000256" key="1">
    <source>
        <dbReference type="SAM" id="MobiDB-lite"/>
    </source>
</evidence>
<sequence length="126" mass="13419">MNDAFGNMNFQSVPTPAATMPVPTASGDDDDFGDFADAEPSSAKSNVTSSDPLSKLISLDGLSKNTKKEVKKETSNFAAPQQYGFQQQNNSQPVMGVGQTGDIGEVFGQLITNNQQAQAQQRMGQQ</sequence>
<evidence type="ECO:0000313" key="3">
    <source>
        <dbReference type="Proteomes" id="UP001224775"/>
    </source>
</evidence>
<feature type="region of interest" description="Disordered" evidence="1">
    <location>
        <begin position="1"/>
        <end position="100"/>
    </location>
</feature>
<feature type="compositionally biased region" description="Low complexity" evidence="1">
    <location>
        <begin position="13"/>
        <end position="25"/>
    </location>
</feature>
<organism evidence="2 3">
    <name type="scientific">Skeletonema marinoi</name>
    <dbReference type="NCBI Taxonomy" id="267567"/>
    <lineage>
        <taxon>Eukaryota</taxon>
        <taxon>Sar</taxon>
        <taxon>Stramenopiles</taxon>
        <taxon>Ochrophyta</taxon>
        <taxon>Bacillariophyta</taxon>
        <taxon>Coscinodiscophyceae</taxon>
        <taxon>Thalassiosirophycidae</taxon>
        <taxon>Thalassiosirales</taxon>
        <taxon>Skeletonemataceae</taxon>
        <taxon>Skeletonema</taxon>
        <taxon>Skeletonema marinoi-dohrnii complex</taxon>
    </lineage>
</organism>
<evidence type="ECO:0000313" key="2">
    <source>
        <dbReference type="EMBL" id="KAK1745198.1"/>
    </source>
</evidence>